<keyword evidence="5" id="KW-0677">Repeat</keyword>
<keyword evidence="14" id="KW-1185">Reference proteome</keyword>
<gene>
    <name evidence="13" type="ORF">CAMP_LOCUS858</name>
</gene>
<evidence type="ECO:0000256" key="1">
    <source>
        <dbReference type="ARBA" id="ARBA00004389"/>
    </source>
</evidence>
<dbReference type="SUPFAM" id="SSF50978">
    <property type="entry name" value="WD40 repeat-like"/>
    <property type="match status" value="1"/>
</dbReference>
<comment type="caution">
    <text evidence="13">The sequence shown here is derived from an EMBL/GenBank/DDBJ whole genome shotgun (WGS) entry which is preliminary data.</text>
</comment>
<evidence type="ECO:0000256" key="3">
    <source>
        <dbReference type="ARBA" id="ARBA00022574"/>
    </source>
</evidence>
<evidence type="ECO:0000313" key="13">
    <source>
        <dbReference type="EMBL" id="CAI5438221.1"/>
    </source>
</evidence>
<dbReference type="GO" id="GO:0006888">
    <property type="term" value="P:endoplasmic reticulum to Golgi vesicle-mediated transport"/>
    <property type="evidence" value="ECO:0007669"/>
    <property type="project" value="TreeGrafter"/>
</dbReference>
<evidence type="ECO:0000256" key="6">
    <source>
        <dbReference type="ARBA" id="ARBA00022824"/>
    </source>
</evidence>
<evidence type="ECO:0000256" key="11">
    <source>
        <dbReference type="PROSITE-ProRule" id="PRU00221"/>
    </source>
</evidence>
<evidence type="ECO:0000256" key="10">
    <source>
        <dbReference type="ARBA" id="ARBA00023136"/>
    </source>
</evidence>
<dbReference type="GO" id="GO:0015031">
    <property type="term" value="P:protein transport"/>
    <property type="evidence" value="ECO:0007669"/>
    <property type="project" value="UniProtKB-KW"/>
</dbReference>
<evidence type="ECO:0000256" key="9">
    <source>
        <dbReference type="ARBA" id="ARBA00022989"/>
    </source>
</evidence>
<evidence type="ECO:0000256" key="8">
    <source>
        <dbReference type="ARBA" id="ARBA00022927"/>
    </source>
</evidence>
<dbReference type="Pfam" id="PF00400">
    <property type="entry name" value="WD40"/>
    <property type="match status" value="2"/>
</dbReference>
<name>A0A9P1I3S4_9PELO</name>
<dbReference type="Proteomes" id="UP001152747">
    <property type="component" value="Unassembled WGS sequence"/>
</dbReference>
<dbReference type="GO" id="GO:0003400">
    <property type="term" value="P:regulation of COPII vesicle coating"/>
    <property type="evidence" value="ECO:0007669"/>
    <property type="project" value="TreeGrafter"/>
</dbReference>
<evidence type="ECO:0000313" key="14">
    <source>
        <dbReference type="Proteomes" id="UP001152747"/>
    </source>
</evidence>
<keyword evidence="2" id="KW-0813">Transport</keyword>
<comment type="subcellular location">
    <subcellularLocation>
        <location evidence="1">Endoplasmic reticulum membrane</location>
        <topology evidence="1">Single-pass membrane protein</topology>
    </subcellularLocation>
</comment>
<dbReference type="InterPro" id="IPR045260">
    <property type="entry name" value="Sec12-like"/>
</dbReference>
<keyword evidence="8" id="KW-0653">Protein transport</keyword>
<feature type="repeat" description="WD" evidence="11">
    <location>
        <begin position="196"/>
        <end position="237"/>
    </location>
</feature>
<dbReference type="OrthoDB" id="2013972at2759"/>
<dbReference type="InterPro" id="IPR015943">
    <property type="entry name" value="WD40/YVTN_repeat-like_dom_sf"/>
</dbReference>
<keyword evidence="10 12" id="KW-0472">Membrane</keyword>
<dbReference type="PROSITE" id="PS50082">
    <property type="entry name" value="WD_REPEATS_2"/>
    <property type="match status" value="2"/>
</dbReference>
<reference evidence="13" key="1">
    <citation type="submission" date="2022-11" db="EMBL/GenBank/DDBJ databases">
        <authorList>
            <person name="Kikuchi T."/>
        </authorList>
    </citation>
    <scope>NUCLEOTIDE SEQUENCE</scope>
    <source>
        <strain evidence="13">PS1010</strain>
    </source>
</reference>
<organism evidence="13 14">
    <name type="scientific">Caenorhabditis angaria</name>
    <dbReference type="NCBI Taxonomy" id="860376"/>
    <lineage>
        <taxon>Eukaryota</taxon>
        <taxon>Metazoa</taxon>
        <taxon>Ecdysozoa</taxon>
        <taxon>Nematoda</taxon>
        <taxon>Chromadorea</taxon>
        <taxon>Rhabditida</taxon>
        <taxon>Rhabditina</taxon>
        <taxon>Rhabditomorpha</taxon>
        <taxon>Rhabditoidea</taxon>
        <taxon>Rhabditidae</taxon>
        <taxon>Peloderinae</taxon>
        <taxon>Caenorhabditis</taxon>
    </lineage>
</organism>
<evidence type="ECO:0000256" key="2">
    <source>
        <dbReference type="ARBA" id="ARBA00022448"/>
    </source>
</evidence>
<sequence length="432" mass="47329">MGFADFIEKRRKKNPPIIGNSGIPAYCLKKIGSRHILLAGGGGAAKTGVKNEIETHLLTTNLANPEIGLRAECVDKFNTDTFATMNMDIACVGEEQNGKYVIAAGHDQFCDLYITRGYKLTDEELERRLAYDMSSMKRIRTDEHPNNSYQKCVRFDRNSRGRIFATGGADGNIRIWDARVILRSESENEAVPLITIKAHKNDVDDLDFGFDSQTIISIGSDGTSSIWCTKTGEKLLDLPFPSELSKGFKMRSIRCTNLGAASNNNVFVAAYNSISRSSKDMASYVALWAFNMERKAARPFVVKIVAKGEAVSSLAVSDCGNFVAIGTMSGGVAVFDTHEFKRLLYSPETHGIFVTGLEFVNTVAGNISDDTSLSPVGPGAASGYQTTVLSLSADQSVQLHRVPFAKPTPFTEILLIASLISLFLWYFLSFFI</sequence>
<dbReference type="PANTHER" id="PTHR23284">
    <property type="entry name" value="PROLACTIN REGULATORY ELEMENT BINDING PROTEIN"/>
    <property type="match status" value="1"/>
</dbReference>
<evidence type="ECO:0000256" key="5">
    <source>
        <dbReference type="ARBA" id="ARBA00022737"/>
    </source>
</evidence>
<dbReference type="GO" id="GO:0005789">
    <property type="term" value="C:endoplasmic reticulum membrane"/>
    <property type="evidence" value="ECO:0007669"/>
    <property type="project" value="UniProtKB-SubCell"/>
</dbReference>
<keyword evidence="9 12" id="KW-1133">Transmembrane helix</keyword>
<protein>
    <submittedName>
        <fullName evidence="13">Uncharacterized protein</fullName>
    </submittedName>
</protein>
<dbReference type="EMBL" id="CANHGI010000001">
    <property type="protein sequence ID" value="CAI5438221.1"/>
    <property type="molecule type" value="Genomic_DNA"/>
</dbReference>
<keyword evidence="7" id="KW-0931">ER-Golgi transport</keyword>
<dbReference type="InterPro" id="IPR036322">
    <property type="entry name" value="WD40_repeat_dom_sf"/>
</dbReference>
<feature type="transmembrane region" description="Helical" evidence="12">
    <location>
        <begin position="413"/>
        <end position="431"/>
    </location>
</feature>
<accession>A0A9P1I3S4</accession>
<dbReference type="InterPro" id="IPR001680">
    <property type="entry name" value="WD40_rpt"/>
</dbReference>
<keyword evidence="3 11" id="KW-0853">WD repeat</keyword>
<keyword evidence="4 12" id="KW-0812">Transmembrane</keyword>
<dbReference type="SMART" id="SM00320">
    <property type="entry name" value="WD40"/>
    <property type="match status" value="3"/>
</dbReference>
<evidence type="ECO:0000256" key="7">
    <source>
        <dbReference type="ARBA" id="ARBA00022892"/>
    </source>
</evidence>
<evidence type="ECO:0000256" key="4">
    <source>
        <dbReference type="ARBA" id="ARBA00022692"/>
    </source>
</evidence>
<evidence type="ECO:0000256" key="12">
    <source>
        <dbReference type="SAM" id="Phobius"/>
    </source>
</evidence>
<dbReference type="AlphaFoldDB" id="A0A9P1I3S4"/>
<feature type="repeat" description="WD" evidence="11">
    <location>
        <begin position="161"/>
        <end position="177"/>
    </location>
</feature>
<dbReference type="Gene3D" id="2.130.10.10">
    <property type="entry name" value="YVTN repeat-like/Quinoprotein amine dehydrogenase"/>
    <property type="match status" value="1"/>
</dbReference>
<keyword evidence="6" id="KW-0256">Endoplasmic reticulum</keyword>
<dbReference type="GO" id="GO:0005085">
    <property type="term" value="F:guanyl-nucleotide exchange factor activity"/>
    <property type="evidence" value="ECO:0007669"/>
    <property type="project" value="InterPro"/>
</dbReference>
<proteinExistence type="predicted"/>
<dbReference type="PANTHER" id="PTHR23284:SF0">
    <property type="entry name" value="PROLACTIN REGULATORY ELEMENT-BINDING PROTEIN"/>
    <property type="match status" value="1"/>
</dbReference>